<feature type="compositionally biased region" description="Polar residues" evidence="1">
    <location>
        <begin position="12"/>
        <end position="22"/>
    </location>
</feature>
<dbReference type="Proteomes" id="UP000217154">
    <property type="component" value="Chromosome"/>
</dbReference>
<dbReference type="KEGG" id="vbo:CKY39_03670"/>
<accession>A0A250DEK5</accession>
<organism evidence="3 4">
    <name type="scientific">Variovorax boronicumulans</name>
    <dbReference type="NCBI Taxonomy" id="436515"/>
    <lineage>
        <taxon>Bacteria</taxon>
        <taxon>Pseudomonadati</taxon>
        <taxon>Pseudomonadota</taxon>
        <taxon>Betaproteobacteria</taxon>
        <taxon>Burkholderiales</taxon>
        <taxon>Comamonadaceae</taxon>
        <taxon>Variovorax</taxon>
    </lineage>
</organism>
<protein>
    <submittedName>
        <fullName evidence="3">Poly-beta-1,6 N-acetyl-D-glucosamine export porin PgaA</fullName>
    </submittedName>
</protein>
<feature type="region of interest" description="Disordered" evidence="1">
    <location>
        <begin position="1"/>
        <end position="23"/>
    </location>
</feature>
<dbReference type="Gene3D" id="1.25.40.10">
    <property type="entry name" value="Tetratricopeptide repeat domain"/>
    <property type="match status" value="1"/>
</dbReference>
<evidence type="ECO:0000259" key="2">
    <source>
        <dbReference type="Pfam" id="PF21197"/>
    </source>
</evidence>
<gene>
    <name evidence="3" type="primary">pgaA</name>
    <name evidence="3" type="ORF">CKY39_03670</name>
</gene>
<proteinExistence type="predicted"/>
<dbReference type="InterPro" id="IPR023870">
    <property type="entry name" value="PGA_export_porin_PgaA"/>
</dbReference>
<dbReference type="GO" id="GO:1901515">
    <property type="term" value="F:poly-beta-1,6-N-acetyl-D-glucosamine transmembrane transporter activity"/>
    <property type="evidence" value="ECO:0007669"/>
    <property type="project" value="InterPro"/>
</dbReference>
<dbReference type="InterPro" id="IPR049003">
    <property type="entry name" value="PgaA_barrel"/>
</dbReference>
<evidence type="ECO:0000313" key="4">
    <source>
        <dbReference type="Proteomes" id="UP000217154"/>
    </source>
</evidence>
<dbReference type="SUPFAM" id="SSF48452">
    <property type="entry name" value="TPR-like"/>
    <property type="match status" value="2"/>
</dbReference>
<name>A0A250DEK5_9BURK</name>
<dbReference type="Pfam" id="PF21197">
    <property type="entry name" value="PgaA_barrel"/>
    <property type="match status" value="1"/>
</dbReference>
<feature type="domain" description="PgaA membrane beta barrel" evidence="2">
    <location>
        <begin position="613"/>
        <end position="887"/>
    </location>
</feature>
<dbReference type="EMBL" id="CP023284">
    <property type="protein sequence ID" value="ATA52413.1"/>
    <property type="molecule type" value="Genomic_DNA"/>
</dbReference>
<sequence length="891" mass="97193">MSRPRRVHAKGSSVSIHPQKNGGTVVAGRKVAPFKALPHHLARAVRGLPPIVCVLVFGSSTAYAESTVAPSPAAPLGSALAYDASQHDALIVARRAGRIAPAQALQQLRQWLAAPLADDQRRRVASDAIAIAVADGRFADAVAVGRQVPPGELGDYALGPLAGAARRTGDIALQGDTVKVWRARQPAAREPRIHEAFWRLASGDTAGAQTIYRALAQPAPTEVADRVALLDLRAALARAQGQPFQALTAYGEITALQPQRRDAQRDADFLLAEYGGATAAFEDAQAAERKQPGSLAPLTLALLEQQALAQQLRWAVKARDQRLGAARVADLDKVLAAQSGALARVDAALAQPTPPDADTWRTLRMRLQSDRMMALLERGRPADTIALYDSLRADGTALPPYALGTAARALAQERRSADAVPLFEKAVVDLPMPDSLHFGLVYAYLDTGRFDDAEALLQRIESATPVLMRLAPEAGRPNDQFSEVSGLGALLQLYGDRPKIAQPRFNTLTQEAPLNAGYAYGAALTERLREHPEAAVARFEALSADHPDDLSVRTGHVEALLDADEFRAARIRAESLEVDAPDAAEVREMARKRRSLVGPQLEIDAEGSRGGGTLASREWRVDSRLSSGLIGDAWRVFYAQTLGRGYTSEGTAQWARGGLGASWQQGRWLAEGVLQHANSGRYRNSVAGRVDYRASDAWRLSATYDGDSKELPWKARAVPFGAQAIGAREFGASAAYVVNESRRFDLQWRRLDFSDGNLRDGLDFGWRERWISTPRFQIETRLGVDASRSRLQDVRYFSPSRDASAQLSVRGQWLTWKSDDRQFFQVLELGGGSYQQAGFGSGPLWNVRYEHRWALGQKLTLRYGLTFGSHPYDGVREKQRGVFLNLSMPLQ</sequence>
<dbReference type="AlphaFoldDB" id="A0A250DEK5"/>
<evidence type="ECO:0000313" key="3">
    <source>
        <dbReference type="EMBL" id="ATA52413.1"/>
    </source>
</evidence>
<dbReference type="InterPro" id="IPR011990">
    <property type="entry name" value="TPR-like_helical_dom_sf"/>
</dbReference>
<dbReference type="Pfam" id="PF14559">
    <property type="entry name" value="TPR_19"/>
    <property type="match status" value="1"/>
</dbReference>
<evidence type="ECO:0000256" key="1">
    <source>
        <dbReference type="SAM" id="MobiDB-lite"/>
    </source>
</evidence>
<reference evidence="3 4" key="1">
    <citation type="submission" date="2017-09" db="EMBL/GenBank/DDBJ databases">
        <title>The diverse metabolic capabilities of V. boronicumulans make it an excellent choice for continued studies on novel biodegradation.</title>
        <authorList>
            <person name="Sun S."/>
        </authorList>
    </citation>
    <scope>NUCLEOTIDE SEQUENCE [LARGE SCALE GENOMIC DNA]</scope>
    <source>
        <strain evidence="3 4">J1</strain>
    </source>
</reference>
<dbReference type="NCBIfam" id="TIGR03939">
    <property type="entry name" value="PGA_TPR_OMP"/>
    <property type="match status" value="1"/>
</dbReference>